<keyword evidence="6 17" id="KW-0479">Metal-binding</keyword>
<dbReference type="FunFam" id="2.60.120.290:FF:000009">
    <property type="entry name" value="Metalloendopeptidase"/>
    <property type="match status" value="1"/>
</dbReference>
<dbReference type="PROSITE" id="PS50026">
    <property type="entry name" value="EGF_3"/>
    <property type="match status" value="1"/>
</dbReference>
<dbReference type="GO" id="GO:0008270">
    <property type="term" value="F:zinc ion binding"/>
    <property type="evidence" value="ECO:0007669"/>
    <property type="project" value="UniProtKB-UniRule"/>
</dbReference>
<dbReference type="GeneTree" id="ENSGT00940000157225"/>
<keyword evidence="5 19" id="KW-0645">Protease</keyword>
<dbReference type="PRINTS" id="PR00480">
    <property type="entry name" value="ASTACIN"/>
</dbReference>
<dbReference type="InterPro" id="IPR000742">
    <property type="entry name" value="EGF"/>
</dbReference>
<reference evidence="24" key="2">
    <citation type="submission" date="2025-09" db="UniProtKB">
        <authorList>
            <consortium name="Ensembl"/>
        </authorList>
    </citation>
    <scope>IDENTIFICATION</scope>
</reference>
<evidence type="ECO:0000259" key="22">
    <source>
        <dbReference type="PROSITE" id="PS50026"/>
    </source>
</evidence>
<keyword evidence="25" id="KW-1185">Reference proteome</keyword>
<proteinExistence type="predicted"/>
<feature type="disulfide bond" evidence="19">
    <location>
        <begin position="75"/>
        <end position="76"/>
    </location>
</feature>
<evidence type="ECO:0000256" key="13">
    <source>
        <dbReference type="ARBA" id="ARBA00023145"/>
    </source>
</evidence>
<dbReference type="InterPro" id="IPR000152">
    <property type="entry name" value="EGF-type_Asp/Asn_hydroxyl_site"/>
</dbReference>
<evidence type="ECO:0000256" key="1">
    <source>
        <dbReference type="ARBA" id="ARBA00004613"/>
    </source>
</evidence>
<organism evidence="24 25">
    <name type="scientific">Eptatretus burgeri</name>
    <name type="common">Inshore hagfish</name>
    <dbReference type="NCBI Taxonomy" id="7764"/>
    <lineage>
        <taxon>Eukaryota</taxon>
        <taxon>Metazoa</taxon>
        <taxon>Chordata</taxon>
        <taxon>Craniata</taxon>
        <taxon>Vertebrata</taxon>
        <taxon>Cyclostomata</taxon>
        <taxon>Myxini</taxon>
        <taxon>Myxiniformes</taxon>
        <taxon>Myxinidae</taxon>
        <taxon>Eptatretinae</taxon>
        <taxon>Eptatretus</taxon>
    </lineage>
</organism>
<feature type="domain" description="CUB" evidence="21">
    <location>
        <begin position="481"/>
        <end position="593"/>
    </location>
</feature>
<dbReference type="PIRSF" id="PIRSF001199">
    <property type="entry name" value="BMP_1/tolloid-like"/>
    <property type="match status" value="1"/>
</dbReference>
<dbReference type="GO" id="GO:0006508">
    <property type="term" value="P:proteolysis"/>
    <property type="evidence" value="ECO:0007669"/>
    <property type="project" value="UniProtKB-KW"/>
</dbReference>
<dbReference type="FunFam" id="2.60.120.290:FF:000013">
    <property type="entry name" value="Membrane frizzled-related protein"/>
    <property type="match status" value="2"/>
</dbReference>
<dbReference type="InterPro" id="IPR000859">
    <property type="entry name" value="CUB_dom"/>
</dbReference>
<dbReference type="CDD" id="cd00041">
    <property type="entry name" value="CUB"/>
    <property type="match status" value="5"/>
</dbReference>
<keyword evidence="8" id="KW-0677">Repeat</keyword>
<evidence type="ECO:0000256" key="5">
    <source>
        <dbReference type="ARBA" id="ARBA00022670"/>
    </source>
</evidence>
<dbReference type="Proteomes" id="UP000694388">
    <property type="component" value="Unplaced"/>
</dbReference>
<keyword evidence="7" id="KW-0732">Signal</keyword>
<keyword evidence="13" id="KW-0865">Zymogen</keyword>
<dbReference type="FunFam" id="2.60.120.290:FF:000004">
    <property type="entry name" value="Metalloendopeptidase"/>
    <property type="match status" value="1"/>
</dbReference>
<sequence>MFTRYARQRRAATARPERIWPGGVIPYVVGANFTGSQRAMFKKAMRHWEKHACVTFVERIEEESYIVFTYRPCGCCSFVGRMGDGAQAISIGKNCDKFGIVVHELGHVIGFWHEHTRPDRDNHVVIVRDNIQPGQEENFLKMEPGEVHSLDESYDFDSIMHYSRNTFSRGMFMDTILPRKDENGVRPAIGQRNRLSKGDIAQARKLYRCLECDATLQDSDGNFSSPGFPNGYPSYTHCIWRISVTPGEKIVLNITSLDIYPSMHCWYDYLEVRDGYWKQAPLLGRFCGNRLPRAIFSTESRLWVEFRSISNWVGRGFLASYEAICGGVIKKSSGTIQSPNYPDDYQPSKECIWVVRVSSEYSVGLVFQSFEVERHDSCGYDYLEIRDGDSEDSNLLGRFCGYEKPEPLKSSSNKLWIKFVSDGTINKAGFSAAFFEEMDECLHPDNGGCEQRCINSLEGYSCACDPGYELDSNKKTCSAACGGLLTNSNGSLTSPGWPRLYPPSKNCVWQIVAPTQHRITLRFMLFQLEGNEVCKYDYVEVRSGLSASSKLHGRFCGSALPPVITSLTNILRLSFHSDHSASKRGFKARFFTDRDECVRDNGGCKHLCINTVGSYSCRCHAGYTLHPNRHDCKEAGCRQSVDNIQGTITSPNWPQRYPSRKECTWKITAPPGHHVHLVFNEFELEPHEECNYDHVEVYDGKDVEEPLLGRYCGARHPPPATSSNSFLFVRFTSDASKQRKGFRATHTTECGGELEASLRTDEIWSHAAYGDEPYPPQIDCTWLISASSPHSVELIFRAFEIEDDTECEYDSLEIWDGAGPHHGPLIGRFCGSGTPSDKSAVQIAFLQELSFQAILVVYHQENSQDQSSL</sequence>
<feature type="domain" description="EGF-like" evidence="22">
    <location>
        <begin position="593"/>
        <end position="633"/>
    </location>
</feature>
<keyword evidence="2" id="KW-0217">Developmental protein</keyword>
<dbReference type="GO" id="GO:0004222">
    <property type="term" value="F:metalloendopeptidase activity"/>
    <property type="evidence" value="ECO:0007669"/>
    <property type="project" value="UniProtKB-UniRule"/>
</dbReference>
<feature type="domain" description="CUB" evidence="21">
    <location>
        <begin position="750"/>
        <end position="869"/>
    </location>
</feature>
<dbReference type="Gene3D" id="2.10.25.10">
    <property type="entry name" value="Laminin"/>
    <property type="match status" value="2"/>
</dbReference>
<dbReference type="FunFam" id="2.10.25.10:FF:000240">
    <property type="entry name" value="Vitamin K-dependent protein S"/>
    <property type="match status" value="2"/>
</dbReference>
<keyword evidence="3" id="KW-0964">Secreted</keyword>
<feature type="disulfide bond" evidence="19">
    <location>
        <begin position="73"/>
        <end position="95"/>
    </location>
</feature>
<dbReference type="SUPFAM" id="SSF49854">
    <property type="entry name" value="Spermadhesin, CUB domain"/>
    <property type="match status" value="5"/>
</dbReference>
<evidence type="ECO:0000256" key="8">
    <source>
        <dbReference type="ARBA" id="ARBA00022737"/>
    </source>
</evidence>
<dbReference type="Gene3D" id="2.60.120.290">
    <property type="entry name" value="Spermadhesin, CUB domain"/>
    <property type="match status" value="5"/>
</dbReference>
<feature type="domain" description="Peptidase M12A" evidence="23">
    <location>
        <begin position="11"/>
        <end position="210"/>
    </location>
</feature>
<dbReference type="InterPro" id="IPR024079">
    <property type="entry name" value="MetalloPept_cat_dom_sf"/>
</dbReference>
<evidence type="ECO:0000256" key="11">
    <source>
        <dbReference type="ARBA" id="ARBA00022837"/>
    </source>
</evidence>
<feature type="domain" description="CUB" evidence="21">
    <location>
        <begin position="212"/>
        <end position="324"/>
    </location>
</feature>
<evidence type="ECO:0000259" key="23">
    <source>
        <dbReference type="PROSITE" id="PS51864"/>
    </source>
</evidence>
<evidence type="ECO:0000256" key="14">
    <source>
        <dbReference type="ARBA" id="ARBA00023157"/>
    </source>
</evidence>
<dbReference type="Pfam" id="PF00431">
    <property type="entry name" value="CUB"/>
    <property type="match status" value="5"/>
</dbReference>
<dbReference type="SMART" id="SM00042">
    <property type="entry name" value="CUB"/>
    <property type="match status" value="5"/>
</dbReference>
<dbReference type="PROSITE" id="PS00010">
    <property type="entry name" value="ASX_HYDROXYL"/>
    <property type="match status" value="2"/>
</dbReference>
<evidence type="ECO:0000256" key="6">
    <source>
        <dbReference type="ARBA" id="ARBA00022723"/>
    </source>
</evidence>
<dbReference type="GO" id="GO:0005509">
    <property type="term" value="F:calcium ion binding"/>
    <property type="evidence" value="ECO:0007669"/>
    <property type="project" value="InterPro"/>
</dbReference>
<accession>A0A8C4QT35</accession>
<evidence type="ECO:0000313" key="25">
    <source>
        <dbReference type="Proteomes" id="UP000694388"/>
    </source>
</evidence>
<dbReference type="PANTHER" id="PTHR24251">
    <property type="entry name" value="OVOCHYMASE-RELATED"/>
    <property type="match status" value="1"/>
</dbReference>
<dbReference type="SMART" id="SM00181">
    <property type="entry name" value="EGF"/>
    <property type="match status" value="2"/>
</dbReference>
<dbReference type="Gene3D" id="3.40.390.10">
    <property type="entry name" value="Collagenase (Catalytic Domain)"/>
    <property type="match status" value="1"/>
</dbReference>
<dbReference type="InterPro" id="IPR034036">
    <property type="entry name" value="ZnMP_TLD/BMP1"/>
</dbReference>
<dbReference type="PROSITE" id="PS01187">
    <property type="entry name" value="EGF_CA"/>
    <property type="match status" value="2"/>
</dbReference>
<keyword evidence="4 18" id="KW-0245">EGF-like domain</keyword>
<keyword evidence="12 19" id="KW-0482">Metalloprotease</keyword>
<dbReference type="CDD" id="cd04281">
    <property type="entry name" value="ZnMc_BMP1_TLD"/>
    <property type="match status" value="1"/>
</dbReference>
<dbReference type="Ensembl" id="ENSEBUT00000020551.1">
    <property type="protein sequence ID" value="ENSEBUP00000019975.1"/>
    <property type="gene ID" value="ENSEBUG00000012407.1"/>
</dbReference>
<dbReference type="InterPro" id="IPR018097">
    <property type="entry name" value="EGF_Ca-bd_CS"/>
</dbReference>
<dbReference type="PANTHER" id="PTHR24251:SF43">
    <property type="entry name" value="TOLLOID-LIKE PROTEIN 2"/>
    <property type="match status" value="1"/>
</dbReference>
<feature type="binding site" evidence="17 19">
    <location>
        <position position="103"/>
    </location>
    <ligand>
        <name>Zn(2+)</name>
        <dbReference type="ChEBI" id="CHEBI:29105"/>
        <note>catalytic</note>
    </ligand>
</feature>
<protein>
    <recommendedName>
        <fullName evidence="20">Metalloendopeptidase</fullName>
        <ecNumber evidence="20">3.4.24.-</ecNumber>
    </recommendedName>
</protein>
<comment type="subcellular location">
    <subcellularLocation>
        <location evidence="1">Secreted</location>
    </subcellularLocation>
</comment>
<dbReference type="Pfam" id="PF01400">
    <property type="entry name" value="Astacin"/>
    <property type="match status" value="1"/>
</dbReference>
<evidence type="ECO:0000256" key="15">
    <source>
        <dbReference type="ARBA" id="ARBA00023180"/>
    </source>
</evidence>
<dbReference type="InterPro" id="IPR035914">
    <property type="entry name" value="Sperma_CUB_dom_sf"/>
</dbReference>
<dbReference type="PROSITE" id="PS51864">
    <property type="entry name" value="ASTACIN"/>
    <property type="match status" value="1"/>
</dbReference>
<feature type="binding site" evidence="17 19">
    <location>
        <position position="107"/>
    </location>
    <ligand>
        <name>Zn(2+)</name>
        <dbReference type="ChEBI" id="CHEBI:29105"/>
        <note>catalytic</note>
    </ligand>
</feature>
<dbReference type="SMART" id="SM00179">
    <property type="entry name" value="EGF_CA"/>
    <property type="match status" value="2"/>
</dbReference>
<name>A0A8C4QT35_EPTBU</name>
<dbReference type="InterPro" id="IPR015446">
    <property type="entry name" value="BMP_1/tolloid-like"/>
</dbReference>
<reference evidence="24" key="1">
    <citation type="submission" date="2025-08" db="UniProtKB">
        <authorList>
            <consortium name="Ensembl"/>
        </authorList>
    </citation>
    <scope>IDENTIFICATION</scope>
</reference>
<evidence type="ECO:0000256" key="10">
    <source>
        <dbReference type="ARBA" id="ARBA00022833"/>
    </source>
</evidence>
<dbReference type="InterPro" id="IPR001506">
    <property type="entry name" value="Peptidase_M12A"/>
</dbReference>
<feature type="domain" description="CUB" evidence="21">
    <location>
        <begin position="637"/>
        <end position="749"/>
    </location>
</feature>
<feature type="active site" evidence="16 19">
    <location>
        <position position="104"/>
    </location>
</feature>
<comment type="caution">
    <text evidence="18">Lacks conserved residue(s) required for the propagation of feature annotation.</text>
</comment>
<comment type="cofactor">
    <cofactor evidence="19 20">
        <name>Zn(2+)</name>
        <dbReference type="ChEBI" id="CHEBI:29105"/>
    </cofactor>
    <text evidence="19 20">Binds 1 zinc ion per subunit.</text>
</comment>
<evidence type="ECO:0000256" key="12">
    <source>
        <dbReference type="ARBA" id="ARBA00023049"/>
    </source>
</evidence>
<keyword evidence="15" id="KW-0325">Glycoprotein</keyword>
<keyword evidence="9 19" id="KW-0378">Hydrolase</keyword>
<evidence type="ECO:0000256" key="7">
    <source>
        <dbReference type="ARBA" id="ARBA00022729"/>
    </source>
</evidence>
<evidence type="ECO:0000259" key="21">
    <source>
        <dbReference type="PROSITE" id="PS01180"/>
    </source>
</evidence>
<dbReference type="SUPFAM" id="SSF55486">
    <property type="entry name" value="Metalloproteases ('zincins'), catalytic domain"/>
    <property type="match status" value="1"/>
</dbReference>
<evidence type="ECO:0000256" key="18">
    <source>
        <dbReference type="PROSITE-ProRule" id="PRU00076"/>
    </source>
</evidence>
<keyword evidence="14 19" id="KW-1015">Disulfide bond</keyword>
<evidence type="ECO:0000313" key="24">
    <source>
        <dbReference type="Ensembl" id="ENSEBUP00000019975.1"/>
    </source>
</evidence>
<feature type="binding site" evidence="17 19">
    <location>
        <position position="113"/>
    </location>
    <ligand>
        <name>Zn(2+)</name>
        <dbReference type="ChEBI" id="CHEBI:29105"/>
        <note>catalytic</note>
    </ligand>
</feature>
<dbReference type="PROSITE" id="PS01186">
    <property type="entry name" value="EGF_2"/>
    <property type="match status" value="2"/>
</dbReference>
<dbReference type="SUPFAM" id="SSF57196">
    <property type="entry name" value="EGF/Laminin"/>
    <property type="match status" value="2"/>
</dbReference>
<dbReference type="SMART" id="SM00235">
    <property type="entry name" value="ZnMc"/>
    <property type="match status" value="1"/>
</dbReference>
<dbReference type="InterPro" id="IPR001881">
    <property type="entry name" value="EGF-like_Ca-bd_dom"/>
</dbReference>
<dbReference type="InterPro" id="IPR006026">
    <property type="entry name" value="Peptidase_Metallo"/>
</dbReference>
<evidence type="ECO:0000256" key="17">
    <source>
        <dbReference type="PIRSR" id="PIRSR001199-2"/>
    </source>
</evidence>
<dbReference type="AlphaFoldDB" id="A0A8C4QT35"/>
<keyword evidence="11" id="KW-0106">Calcium</keyword>
<dbReference type="FunFam" id="3.40.390.10:FF:000004">
    <property type="entry name" value="Metalloendopeptidase"/>
    <property type="match status" value="1"/>
</dbReference>
<evidence type="ECO:0000256" key="4">
    <source>
        <dbReference type="ARBA" id="ARBA00022536"/>
    </source>
</evidence>
<dbReference type="PROSITE" id="PS01180">
    <property type="entry name" value="CUB"/>
    <property type="match status" value="5"/>
</dbReference>
<evidence type="ECO:0000256" key="9">
    <source>
        <dbReference type="ARBA" id="ARBA00022801"/>
    </source>
</evidence>
<keyword evidence="10 17" id="KW-0862">Zinc</keyword>
<dbReference type="CDD" id="cd00054">
    <property type="entry name" value="EGF_CA"/>
    <property type="match status" value="1"/>
</dbReference>
<dbReference type="EC" id="3.4.24.-" evidence="20"/>
<evidence type="ECO:0000256" key="19">
    <source>
        <dbReference type="PROSITE-ProRule" id="PRU01211"/>
    </source>
</evidence>
<feature type="domain" description="CUB" evidence="21">
    <location>
        <begin position="325"/>
        <end position="437"/>
    </location>
</feature>
<evidence type="ECO:0000256" key="16">
    <source>
        <dbReference type="PIRSR" id="PIRSR001199-1"/>
    </source>
</evidence>
<dbReference type="GO" id="GO:0005576">
    <property type="term" value="C:extracellular region"/>
    <property type="evidence" value="ECO:0007669"/>
    <property type="project" value="UniProtKB-SubCell"/>
</dbReference>
<evidence type="ECO:0000256" key="3">
    <source>
        <dbReference type="ARBA" id="ARBA00022525"/>
    </source>
</evidence>
<evidence type="ECO:0000256" key="2">
    <source>
        <dbReference type="ARBA" id="ARBA00022473"/>
    </source>
</evidence>
<dbReference type="Pfam" id="PF14670">
    <property type="entry name" value="FXa_inhibition"/>
    <property type="match status" value="2"/>
</dbReference>
<evidence type="ECO:0000256" key="20">
    <source>
        <dbReference type="RuleBase" id="RU361183"/>
    </source>
</evidence>